<sequence length="246" mass="28204">DALNNAAGFGFSGYDAQGNPVWDLTDNVSILGVELSTSLKVNIDSWNKKTLVWLRRVVYDRAPCYNTLAVFACSAFWHGFYPGYYLMFGSGALMTIVARQVRRHIRPFFQTSRPLVYTYEVITFIATRLANSYLTLPFLVLEFYACIEMYKSLYFYFHILTLIGFVYFTFFKKQQKSLDKAQPTTSDQLSTNGQPGNYQNEQTTDKERRASFETRGSVSKNVSFANEVQEETVLRRTLSAKTADEQ</sequence>
<dbReference type="Proteomes" id="UP000678393">
    <property type="component" value="Unassembled WGS sequence"/>
</dbReference>
<dbReference type="PANTHER" id="PTHR13906:SF4">
    <property type="entry name" value="LYSOPHOSPHOLIPID ACYLTRANSFERASE 6"/>
    <property type="match status" value="1"/>
</dbReference>
<feature type="compositionally biased region" description="Polar residues" evidence="7">
    <location>
        <begin position="182"/>
        <end position="202"/>
    </location>
</feature>
<accession>A0A8S3ZBY2</accession>
<feature type="non-terminal residue" evidence="9">
    <location>
        <position position="1"/>
    </location>
</feature>
<feature type="transmembrane region" description="Helical" evidence="8">
    <location>
        <begin position="153"/>
        <end position="171"/>
    </location>
</feature>
<keyword evidence="6" id="KW-0012">Acyltransferase</keyword>
<feature type="transmembrane region" description="Helical" evidence="8">
    <location>
        <begin position="83"/>
        <end position="101"/>
    </location>
</feature>
<feature type="region of interest" description="Disordered" evidence="7">
    <location>
        <begin position="182"/>
        <end position="218"/>
    </location>
</feature>
<evidence type="ECO:0000313" key="10">
    <source>
        <dbReference type="Proteomes" id="UP000678393"/>
    </source>
</evidence>
<evidence type="ECO:0000256" key="5">
    <source>
        <dbReference type="ARBA" id="ARBA00023136"/>
    </source>
</evidence>
<evidence type="ECO:0000256" key="3">
    <source>
        <dbReference type="ARBA" id="ARBA00022692"/>
    </source>
</evidence>
<dbReference type="GO" id="GO:0030258">
    <property type="term" value="P:lipid modification"/>
    <property type="evidence" value="ECO:0007669"/>
    <property type="project" value="TreeGrafter"/>
</dbReference>
<evidence type="ECO:0000256" key="7">
    <source>
        <dbReference type="SAM" id="MobiDB-lite"/>
    </source>
</evidence>
<keyword evidence="5 8" id="KW-0472">Membrane</keyword>
<reference evidence="9" key="1">
    <citation type="submission" date="2021-04" db="EMBL/GenBank/DDBJ databases">
        <authorList>
            <consortium name="Molecular Ecology Group"/>
        </authorList>
    </citation>
    <scope>NUCLEOTIDE SEQUENCE</scope>
</reference>
<organism evidence="9 10">
    <name type="scientific">Candidula unifasciata</name>
    <dbReference type="NCBI Taxonomy" id="100452"/>
    <lineage>
        <taxon>Eukaryota</taxon>
        <taxon>Metazoa</taxon>
        <taxon>Spiralia</taxon>
        <taxon>Lophotrochozoa</taxon>
        <taxon>Mollusca</taxon>
        <taxon>Gastropoda</taxon>
        <taxon>Heterobranchia</taxon>
        <taxon>Euthyneura</taxon>
        <taxon>Panpulmonata</taxon>
        <taxon>Eupulmonata</taxon>
        <taxon>Stylommatophora</taxon>
        <taxon>Helicina</taxon>
        <taxon>Helicoidea</taxon>
        <taxon>Geomitridae</taxon>
        <taxon>Candidula</taxon>
    </lineage>
</organism>
<keyword evidence="3 8" id="KW-0812">Transmembrane</keyword>
<dbReference type="EMBL" id="CAJHNH020001779">
    <property type="protein sequence ID" value="CAG5124482.1"/>
    <property type="molecule type" value="Genomic_DNA"/>
</dbReference>
<evidence type="ECO:0000313" key="9">
    <source>
        <dbReference type="EMBL" id="CAG5124482.1"/>
    </source>
</evidence>
<evidence type="ECO:0000256" key="2">
    <source>
        <dbReference type="ARBA" id="ARBA00022679"/>
    </source>
</evidence>
<keyword evidence="4 8" id="KW-1133">Transmembrane helix</keyword>
<keyword evidence="2" id="KW-0808">Transferase</keyword>
<dbReference type="GO" id="GO:0016020">
    <property type="term" value="C:membrane"/>
    <property type="evidence" value="ECO:0007669"/>
    <property type="project" value="UniProtKB-SubCell"/>
</dbReference>
<evidence type="ECO:0000256" key="6">
    <source>
        <dbReference type="ARBA" id="ARBA00023315"/>
    </source>
</evidence>
<dbReference type="InterPro" id="IPR004299">
    <property type="entry name" value="MBOAT_fam"/>
</dbReference>
<feature type="transmembrane region" description="Helical" evidence="8">
    <location>
        <begin position="121"/>
        <end position="141"/>
    </location>
</feature>
<comment type="caution">
    <text evidence="9">The sequence shown here is derived from an EMBL/GenBank/DDBJ whole genome shotgun (WGS) entry which is preliminary data.</text>
</comment>
<dbReference type="OrthoDB" id="286734at2759"/>
<gene>
    <name evidence="9" type="ORF">CUNI_LOCUS10040</name>
</gene>
<dbReference type="PANTHER" id="PTHR13906">
    <property type="entry name" value="PORCUPINE"/>
    <property type="match status" value="1"/>
</dbReference>
<protein>
    <recommendedName>
        <fullName evidence="11">Lysophospholipid acyltransferase 1</fullName>
    </recommendedName>
</protein>
<evidence type="ECO:0000256" key="1">
    <source>
        <dbReference type="ARBA" id="ARBA00004141"/>
    </source>
</evidence>
<evidence type="ECO:0000256" key="8">
    <source>
        <dbReference type="SAM" id="Phobius"/>
    </source>
</evidence>
<dbReference type="InterPro" id="IPR049941">
    <property type="entry name" value="LPLAT_7/PORCN-like"/>
</dbReference>
<proteinExistence type="predicted"/>
<evidence type="ECO:0008006" key="11">
    <source>
        <dbReference type="Google" id="ProtNLM"/>
    </source>
</evidence>
<dbReference type="Pfam" id="PF03062">
    <property type="entry name" value="MBOAT"/>
    <property type="match status" value="1"/>
</dbReference>
<keyword evidence="10" id="KW-1185">Reference proteome</keyword>
<feature type="compositionally biased region" description="Basic and acidic residues" evidence="7">
    <location>
        <begin position="203"/>
        <end position="212"/>
    </location>
</feature>
<dbReference type="GO" id="GO:0016746">
    <property type="term" value="F:acyltransferase activity"/>
    <property type="evidence" value="ECO:0007669"/>
    <property type="project" value="UniProtKB-KW"/>
</dbReference>
<comment type="subcellular location">
    <subcellularLocation>
        <location evidence="1">Membrane</location>
        <topology evidence="1">Multi-pass membrane protein</topology>
    </subcellularLocation>
</comment>
<dbReference type="AlphaFoldDB" id="A0A8S3ZBY2"/>
<evidence type="ECO:0000256" key="4">
    <source>
        <dbReference type="ARBA" id="ARBA00022989"/>
    </source>
</evidence>
<name>A0A8S3ZBY2_9EUPU</name>